<dbReference type="AlphaFoldDB" id="A0A1F4Y2X9"/>
<evidence type="ECO:0000256" key="1">
    <source>
        <dbReference type="SAM" id="Phobius"/>
    </source>
</evidence>
<protein>
    <recommendedName>
        <fullName evidence="4">Protease PrsW</fullName>
    </recommendedName>
</protein>
<feature type="transmembrane region" description="Helical" evidence="1">
    <location>
        <begin position="142"/>
        <end position="162"/>
    </location>
</feature>
<feature type="transmembrane region" description="Helical" evidence="1">
    <location>
        <begin position="6"/>
        <end position="25"/>
    </location>
</feature>
<feature type="transmembrane region" description="Helical" evidence="1">
    <location>
        <begin position="102"/>
        <end position="122"/>
    </location>
</feature>
<feature type="transmembrane region" description="Helical" evidence="1">
    <location>
        <begin position="174"/>
        <end position="194"/>
    </location>
</feature>
<keyword evidence="1" id="KW-1133">Transmembrane helix</keyword>
<dbReference type="InterPro" id="IPR026898">
    <property type="entry name" value="PrsW"/>
</dbReference>
<evidence type="ECO:0000313" key="3">
    <source>
        <dbReference type="Proteomes" id="UP000176568"/>
    </source>
</evidence>
<keyword evidence="1" id="KW-0812">Transmembrane</keyword>
<name>A0A1F4Y2X9_9BACT</name>
<proteinExistence type="predicted"/>
<sequence length="230" mass="25837">MSPAVLLTAFLGGVLPAFIWLFFWLLEDRAHPEPKRYIFYSFLAGMGAVLLALPLERFAAGYFSMNNFTLFLSWATIEELLKFGAAYFVALRFAVYDEPLDAVIYMVTAALGFSALENALFLWSPLQQGDVLRALVTEDLRFMGATLLHTLASVTVGISLALSFYMRAAIRKQYVIVGVVLAILLHTTFNFFILKSGNSATFWIFLCIWIGIVAALLMTERIKQPIKEYC</sequence>
<dbReference type="Proteomes" id="UP000176568">
    <property type="component" value="Unassembled WGS sequence"/>
</dbReference>
<accession>A0A1F4Y2X9</accession>
<reference evidence="2 3" key="1">
    <citation type="journal article" date="2016" name="Nat. Commun.">
        <title>Thousands of microbial genomes shed light on interconnected biogeochemical processes in an aquifer system.</title>
        <authorList>
            <person name="Anantharaman K."/>
            <person name="Brown C.T."/>
            <person name="Hug L.A."/>
            <person name="Sharon I."/>
            <person name="Castelle C.J."/>
            <person name="Probst A.J."/>
            <person name="Thomas B.C."/>
            <person name="Singh A."/>
            <person name="Wilkins M.J."/>
            <person name="Karaoz U."/>
            <person name="Brodie E.L."/>
            <person name="Williams K.H."/>
            <person name="Hubbard S.S."/>
            <person name="Banfield J.F."/>
        </authorList>
    </citation>
    <scope>NUCLEOTIDE SEQUENCE [LARGE SCALE GENOMIC DNA]</scope>
</reference>
<dbReference type="GO" id="GO:0008233">
    <property type="term" value="F:peptidase activity"/>
    <property type="evidence" value="ECO:0007669"/>
    <property type="project" value="InterPro"/>
</dbReference>
<dbReference type="Pfam" id="PF13367">
    <property type="entry name" value="PrsW-protease"/>
    <property type="match status" value="1"/>
</dbReference>
<feature type="transmembrane region" description="Helical" evidence="1">
    <location>
        <begin position="67"/>
        <end position="90"/>
    </location>
</feature>
<dbReference type="EMBL" id="MEXB01000009">
    <property type="protein sequence ID" value="OGC88330.1"/>
    <property type="molecule type" value="Genomic_DNA"/>
</dbReference>
<dbReference type="PANTHER" id="PTHR36844">
    <property type="entry name" value="PROTEASE PRSW"/>
    <property type="match status" value="1"/>
</dbReference>
<comment type="caution">
    <text evidence="2">The sequence shown here is derived from an EMBL/GenBank/DDBJ whole genome shotgun (WGS) entry which is preliminary data.</text>
</comment>
<feature type="transmembrane region" description="Helical" evidence="1">
    <location>
        <begin position="200"/>
        <end position="218"/>
    </location>
</feature>
<evidence type="ECO:0000313" key="2">
    <source>
        <dbReference type="EMBL" id="OGC88330.1"/>
    </source>
</evidence>
<dbReference type="STRING" id="1797247.A2419_00525"/>
<gene>
    <name evidence="2" type="ORF">A2419_00525</name>
</gene>
<dbReference type="PANTHER" id="PTHR36844:SF1">
    <property type="entry name" value="PROTEASE PRSW"/>
    <property type="match status" value="1"/>
</dbReference>
<feature type="transmembrane region" description="Helical" evidence="1">
    <location>
        <begin position="37"/>
        <end position="55"/>
    </location>
</feature>
<evidence type="ECO:0008006" key="4">
    <source>
        <dbReference type="Google" id="ProtNLM"/>
    </source>
</evidence>
<keyword evidence="1" id="KW-0472">Membrane</keyword>
<organism evidence="2 3">
    <name type="scientific">Candidatus Adlerbacteria bacterium RIFOXYC1_FULL_48_26</name>
    <dbReference type="NCBI Taxonomy" id="1797247"/>
    <lineage>
        <taxon>Bacteria</taxon>
        <taxon>Candidatus Adleribacteriota</taxon>
    </lineage>
</organism>